<dbReference type="InterPro" id="IPR023860">
    <property type="entry name" value="FeFe-hyd_TM1266"/>
</dbReference>
<keyword evidence="2" id="KW-1185">Reference proteome</keyword>
<dbReference type="NCBIfam" id="TIGR03959">
    <property type="entry name" value="hyd_TM1266"/>
    <property type="match status" value="1"/>
</dbReference>
<reference evidence="2" key="1">
    <citation type="submission" date="2011-05" db="EMBL/GenBank/DDBJ databases">
        <title>Complete sequence of Desulfotomaculum kuznetsovii DSM 6115.</title>
        <authorList>
            <person name="Lucas S."/>
            <person name="Han J."/>
            <person name="Lapidus A."/>
            <person name="Cheng J.-F."/>
            <person name="Goodwin L."/>
            <person name="Pitluck S."/>
            <person name="Peters L."/>
            <person name="Mikhailova N."/>
            <person name="Lu M."/>
            <person name="Saunders E."/>
            <person name="Han C."/>
            <person name="Tapia R."/>
            <person name="Land M."/>
            <person name="Hauser L."/>
            <person name="Kyrpides N."/>
            <person name="Ivanova N."/>
            <person name="Pagani I."/>
            <person name="Nazina T."/>
            <person name="Ivanova A."/>
            <person name="Parshina S."/>
            <person name="Kuever J."/>
            <person name="Muyzer G."/>
            <person name="Plugge C."/>
            <person name="Stams A."/>
            <person name="Woyke T."/>
        </authorList>
    </citation>
    <scope>NUCLEOTIDE SEQUENCE [LARGE SCALE GENOMIC DNA]</scope>
    <source>
        <strain evidence="2">DSM 6115 / VKM B-1805 / 17</strain>
    </source>
</reference>
<protein>
    <recommendedName>
        <fullName evidence="3">Transcription factor NikR nickel binding C-terminal domain-containing protein</fullName>
    </recommendedName>
</protein>
<dbReference type="Pfam" id="PF21699">
    <property type="entry name" value="TM1266-like"/>
    <property type="match status" value="1"/>
</dbReference>
<sequence length="83" mass="8946">MERRIGVVGILVEDRQYAAGKINSILGEYAEIIVGRMGIPYREKNLSVIALIVDGTTDEIGAMTGKLGSIRGVQVKSALVSRK</sequence>
<dbReference type="EMBL" id="CP002770">
    <property type="protein sequence ID" value="AEG15856.1"/>
    <property type="molecule type" value="Genomic_DNA"/>
</dbReference>
<name>A0AAU8PCN0_DESK7</name>
<dbReference type="Proteomes" id="UP000009229">
    <property type="component" value="Chromosome"/>
</dbReference>
<evidence type="ECO:0000313" key="2">
    <source>
        <dbReference type="Proteomes" id="UP000009229"/>
    </source>
</evidence>
<proteinExistence type="predicted"/>
<dbReference type="RefSeq" id="WP_013823370.1">
    <property type="nucleotide sequence ID" value="NC_015573.1"/>
</dbReference>
<dbReference type="InterPro" id="IPR045865">
    <property type="entry name" value="ACT-like_dom_sf"/>
</dbReference>
<dbReference type="InterPro" id="IPR027271">
    <property type="entry name" value="Acetolactate_synth/TF_NikR_C"/>
</dbReference>
<dbReference type="Gene3D" id="3.30.70.1150">
    <property type="entry name" value="ACT-like. Chain A, domain 2"/>
    <property type="match status" value="1"/>
</dbReference>
<organism evidence="1 2">
    <name type="scientific">Desulfofundulus kuznetsovii (strain DSM 6115 / VKM B-1805 / 17)</name>
    <name type="common">Desulfotomaculum kuznetsovii</name>
    <dbReference type="NCBI Taxonomy" id="760568"/>
    <lineage>
        <taxon>Bacteria</taxon>
        <taxon>Bacillati</taxon>
        <taxon>Bacillota</taxon>
        <taxon>Clostridia</taxon>
        <taxon>Eubacteriales</taxon>
        <taxon>Peptococcaceae</taxon>
        <taxon>Desulfofundulus</taxon>
    </lineage>
</organism>
<gene>
    <name evidence="1" type="ordered locus">Desku_2320</name>
</gene>
<dbReference type="AlphaFoldDB" id="A0AAU8PCN0"/>
<evidence type="ECO:0008006" key="3">
    <source>
        <dbReference type="Google" id="ProtNLM"/>
    </source>
</evidence>
<dbReference type="KEGG" id="dku:Desku_2320"/>
<dbReference type="SUPFAM" id="SSF55021">
    <property type="entry name" value="ACT-like"/>
    <property type="match status" value="1"/>
</dbReference>
<accession>A0AAU8PCN0</accession>
<evidence type="ECO:0000313" key="1">
    <source>
        <dbReference type="EMBL" id="AEG15856.1"/>
    </source>
</evidence>